<protein>
    <recommendedName>
        <fullName evidence="4">Transposase</fullName>
    </recommendedName>
</protein>
<evidence type="ECO:0000256" key="1">
    <source>
        <dbReference type="SAM" id="MobiDB-lite"/>
    </source>
</evidence>
<keyword evidence="3" id="KW-1185">Reference proteome</keyword>
<comment type="caution">
    <text evidence="2">The sequence shown here is derived from an EMBL/GenBank/DDBJ whole genome shotgun (WGS) entry which is preliminary data.</text>
</comment>
<sequence length="215" mass="23690">MQPATIRNTVYYGCEFKEQEQSLHPGLEHPRTVYLREDVVCWALDRWITKAFAPDRLAATLTALAHAGAAANAAETLTPQQAQARKTVKECERRLARYQAALEAGADPAVVTQWINEAQADKETACKRLDAPPAAARKKETPLTADEIGEITERLGDIAQRVHAVDAEKKGPLYEALGITISYEHAGRAATVRSRPSSAYRYSECPRGDLNPHAR</sequence>
<feature type="compositionally biased region" description="Basic and acidic residues" evidence="1">
    <location>
        <begin position="204"/>
        <end position="215"/>
    </location>
</feature>
<dbReference type="Proteomes" id="UP001183809">
    <property type="component" value="Unassembled WGS sequence"/>
</dbReference>
<gene>
    <name evidence="2" type="ORF">RM764_19270</name>
</gene>
<proteinExistence type="predicted"/>
<evidence type="ECO:0000313" key="3">
    <source>
        <dbReference type="Proteomes" id="UP001183809"/>
    </source>
</evidence>
<dbReference type="EMBL" id="JAVREY010000021">
    <property type="protein sequence ID" value="MDT0465123.1"/>
    <property type="molecule type" value="Genomic_DNA"/>
</dbReference>
<accession>A0ABU2TVX3</accession>
<reference evidence="3" key="1">
    <citation type="submission" date="2023-07" db="EMBL/GenBank/DDBJ databases">
        <title>30 novel species of actinomycetes from the DSMZ collection.</title>
        <authorList>
            <person name="Nouioui I."/>
        </authorList>
    </citation>
    <scope>NUCLEOTIDE SEQUENCE [LARGE SCALE GENOMIC DNA]</scope>
    <source>
        <strain evidence="3">DSM 41699</strain>
    </source>
</reference>
<dbReference type="RefSeq" id="WP_311696616.1">
    <property type="nucleotide sequence ID" value="NZ_JAVREY010000021.1"/>
</dbReference>
<feature type="region of interest" description="Disordered" evidence="1">
    <location>
        <begin position="195"/>
        <end position="215"/>
    </location>
</feature>
<evidence type="ECO:0008006" key="4">
    <source>
        <dbReference type="Google" id="ProtNLM"/>
    </source>
</evidence>
<name>A0ABU2TVX3_9ACTN</name>
<evidence type="ECO:0000313" key="2">
    <source>
        <dbReference type="EMBL" id="MDT0465123.1"/>
    </source>
</evidence>
<organism evidence="2 3">
    <name type="scientific">Streptomyces gibsoniae</name>
    <dbReference type="NCBI Taxonomy" id="3075529"/>
    <lineage>
        <taxon>Bacteria</taxon>
        <taxon>Bacillati</taxon>
        <taxon>Actinomycetota</taxon>
        <taxon>Actinomycetes</taxon>
        <taxon>Kitasatosporales</taxon>
        <taxon>Streptomycetaceae</taxon>
        <taxon>Streptomyces</taxon>
    </lineage>
</organism>